<dbReference type="HOGENOM" id="CLU_065962_1_0_7"/>
<evidence type="ECO:0000259" key="2">
    <source>
        <dbReference type="Pfam" id="PF00535"/>
    </source>
</evidence>
<dbReference type="SUPFAM" id="SSF53448">
    <property type="entry name" value="Nucleotide-diphospho-sugar transferases"/>
    <property type="match status" value="1"/>
</dbReference>
<evidence type="ECO:0000256" key="1">
    <source>
        <dbReference type="ARBA" id="ARBA00038494"/>
    </source>
</evidence>
<accession>A0A0H3A916</accession>
<dbReference type="CDD" id="cd02511">
    <property type="entry name" value="Beta4Glucosyltransferase"/>
    <property type="match status" value="1"/>
</dbReference>
<dbReference type="InterPro" id="IPR001173">
    <property type="entry name" value="Glyco_trans_2-like"/>
</dbReference>
<dbReference type="KEGG" id="dvl:Dvul_2110"/>
<dbReference type="PANTHER" id="PTHR43630:SF2">
    <property type="entry name" value="GLYCOSYLTRANSFERASE"/>
    <property type="match status" value="1"/>
</dbReference>
<comment type="similarity">
    <text evidence="1">Belongs to the glycosyltransferase 2 family. WaaE/KdtX subfamily.</text>
</comment>
<dbReference type="RefSeq" id="WP_011792659.1">
    <property type="nucleotide sequence ID" value="NC_008751.1"/>
</dbReference>
<proteinExistence type="inferred from homology"/>
<organism evidence="3 4">
    <name type="scientific">Nitratidesulfovibrio vulgaris (strain DP4)</name>
    <name type="common">Desulfovibrio vulgaris</name>
    <dbReference type="NCBI Taxonomy" id="391774"/>
    <lineage>
        <taxon>Bacteria</taxon>
        <taxon>Pseudomonadati</taxon>
        <taxon>Thermodesulfobacteriota</taxon>
        <taxon>Desulfovibrionia</taxon>
        <taxon>Desulfovibrionales</taxon>
        <taxon>Desulfovibrionaceae</taxon>
        <taxon>Nitratidesulfovibrio</taxon>
    </lineage>
</organism>
<name>A0A0H3A916_NITV4</name>
<evidence type="ECO:0000313" key="4">
    <source>
        <dbReference type="Proteomes" id="UP000009173"/>
    </source>
</evidence>
<dbReference type="EMBL" id="CP000527">
    <property type="protein sequence ID" value="ABM29126.1"/>
    <property type="molecule type" value="Genomic_DNA"/>
</dbReference>
<dbReference type="InterPro" id="IPR029044">
    <property type="entry name" value="Nucleotide-diphossugar_trans"/>
</dbReference>
<dbReference type="GO" id="GO:0016740">
    <property type="term" value="F:transferase activity"/>
    <property type="evidence" value="ECO:0007669"/>
    <property type="project" value="UniProtKB-KW"/>
</dbReference>
<sequence length="255" mass="28716">MRPTITALVLTYNGERLLDRCLGSLAFCDRILVVDSFSTDTTVAIAQAAGAEVLQRKWEGPGPQFAFALEKISDGWIVSLDQDEICSEELRDSILAATAADSGKAGYWIPRRSWYFDRFLKHSGWYPDHLLRLFRAGRMRVEVSGAHYSFHPDGETGTLTGDILHYPYESFRQHLDKVNDYAQKGADDLRAKGKRGGLCAGLCHGAGRFIRIYIIKRGFLDGRAGFINAIHGAFYAFLKHLRIEEGDWGRPFEHK</sequence>
<keyword evidence="3" id="KW-0808">Transferase</keyword>
<protein>
    <submittedName>
        <fullName evidence="3">Glycosyl transferase, family 2</fullName>
    </submittedName>
</protein>
<dbReference type="PANTHER" id="PTHR43630">
    <property type="entry name" value="POLY-BETA-1,6-N-ACETYL-D-GLUCOSAMINE SYNTHASE"/>
    <property type="match status" value="1"/>
</dbReference>
<reference evidence="4" key="1">
    <citation type="journal article" date="2009" name="Environ. Microbiol.">
        <title>Contribution of mobile genetic elements to Desulfovibrio vulgaris genome plasticity.</title>
        <authorList>
            <person name="Walker C.B."/>
            <person name="Stolyar S."/>
            <person name="Chivian D."/>
            <person name="Pinel N."/>
            <person name="Gabster J.A."/>
            <person name="Dehal P.S."/>
            <person name="He Z."/>
            <person name="Yang Z.K."/>
            <person name="Yen H.C."/>
            <person name="Zhou J."/>
            <person name="Wall J.D."/>
            <person name="Hazen T.C."/>
            <person name="Arkin A.P."/>
            <person name="Stahl D.A."/>
        </authorList>
    </citation>
    <scope>NUCLEOTIDE SEQUENCE [LARGE SCALE GENOMIC DNA]</scope>
    <source>
        <strain evidence="4">DP4</strain>
    </source>
</reference>
<dbReference type="AlphaFoldDB" id="A0A0H3A916"/>
<gene>
    <name evidence="3" type="ordered locus">Dvul_2110</name>
</gene>
<dbReference type="Gene3D" id="3.90.550.10">
    <property type="entry name" value="Spore Coat Polysaccharide Biosynthesis Protein SpsA, Chain A"/>
    <property type="match status" value="1"/>
</dbReference>
<evidence type="ECO:0000313" key="3">
    <source>
        <dbReference type="EMBL" id="ABM29126.1"/>
    </source>
</evidence>
<dbReference type="Pfam" id="PF00535">
    <property type="entry name" value="Glycos_transf_2"/>
    <property type="match status" value="1"/>
</dbReference>
<feature type="domain" description="Glycosyltransferase 2-like" evidence="2">
    <location>
        <begin position="8"/>
        <end position="139"/>
    </location>
</feature>
<dbReference type="Proteomes" id="UP000009173">
    <property type="component" value="Chromosome"/>
</dbReference>